<dbReference type="InterPro" id="IPR050916">
    <property type="entry name" value="SCAN-C2H2_zinc_finger"/>
</dbReference>
<sequence length="130" mass="15407">ILTFESKYTGSIIKEEILQRLNITPERHCQAFRGRKRKEERVPRLLWQNLTDLLNKWLKPETATKEDVCDQILLEQCITNLEEDAQRWVRCQCPKSSHEALQLAEDFDMAQGETHRDRGMRGVSYMWEAD</sequence>
<dbReference type="SMART" id="SM00431">
    <property type="entry name" value="SCAN"/>
    <property type="match status" value="1"/>
</dbReference>
<dbReference type="SUPFAM" id="SSF47353">
    <property type="entry name" value="Retrovirus capsid dimerization domain-like"/>
    <property type="match status" value="1"/>
</dbReference>
<accession>A0A7M4FFH6</accession>
<feature type="domain" description="SCAN box" evidence="2">
    <location>
        <begin position="30"/>
        <end position="108"/>
    </location>
</feature>
<protein>
    <recommendedName>
        <fullName evidence="2">SCAN box domain-containing protein</fullName>
    </recommendedName>
</protein>
<evidence type="ECO:0000256" key="1">
    <source>
        <dbReference type="ARBA" id="ARBA00023242"/>
    </source>
</evidence>
<keyword evidence="1" id="KW-0539">Nucleus</keyword>
<evidence type="ECO:0000313" key="3">
    <source>
        <dbReference type="Ensembl" id="ENSCPRP00005024047.1"/>
    </source>
</evidence>
<dbReference type="Proteomes" id="UP000594220">
    <property type="component" value="Unplaced"/>
</dbReference>
<reference evidence="3" key="2">
    <citation type="submission" date="2025-09" db="UniProtKB">
        <authorList>
            <consortium name="Ensembl"/>
        </authorList>
    </citation>
    <scope>IDENTIFICATION</scope>
</reference>
<evidence type="ECO:0000259" key="2">
    <source>
        <dbReference type="PROSITE" id="PS50804"/>
    </source>
</evidence>
<dbReference type="Gene3D" id="1.10.4020.10">
    <property type="entry name" value="DNA breaking-rejoining enzymes"/>
    <property type="match status" value="1"/>
</dbReference>
<keyword evidence="4" id="KW-1185">Reference proteome</keyword>
<reference evidence="3" key="1">
    <citation type="submission" date="2025-08" db="UniProtKB">
        <authorList>
            <consortium name="Ensembl"/>
        </authorList>
    </citation>
    <scope>IDENTIFICATION</scope>
</reference>
<name>A0A7M4FFH6_CROPO</name>
<dbReference type="AlphaFoldDB" id="A0A7M4FFH6"/>
<dbReference type="PANTHER" id="PTHR45935:SF15">
    <property type="entry name" value="SCAN BOX DOMAIN-CONTAINING PROTEIN"/>
    <property type="match status" value="1"/>
</dbReference>
<proteinExistence type="predicted"/>
<evidence type="ECO:0000313" key="4">
    <source>
        <dbReference type="Proteomes" id="UP000594220"/>
    </source>
</evidence>
<dbReference type="OMA" id="LEQCITN"/>
<dbReference type="Ensembl" id="ENSCPRT00005028075.1">
    <property type="protein sequence ID" value="ENSCPRP00005024047.1"/>
    <property type="gene ID" value="ENSCPRG00005016698.1"/>
</dbReference>
<dbReference type="PROSITE" id="PS50804">
    <property type="entry name" value="SCAN_BOX"/>
    <property type="match status" value="1"/>
</dbReference>
<dbReference type="InterPro" id="IPR003309">
    <property type="entry name" value="SCAN_dom"/>
</dbReference>
<dbReference type="InterPro" id="IPR038269">
    <property type="entry name" value="SCAN_sf"/>
</dbReference>
<dbReference type="Pfam" id="PF02023">
    <property type="entry name" value="SCAN"/>
    <property type="match status" value="1"/>
</dbReference>
<organism evidence="3 4">
    <name type="scientific">Crocodylus porosus</name>
    <name type="common">Saltwater crocodile</name>
    <name type="synonym">Estuarine crocodile</name>
    <dbReference type="NCBI Taxonomy" id="8502"/>
    <lineage>
        <taxon>Eukaryota</taxon>
        <taxon>Metazoa</taxon>
        <taxon>Chordata</taxon>
        <taxon>Craniata</taxon>
        <taxon>Vertebrata</taxon>
        <taxon>Euteleostomi</taxon>
        <taxon>Archelosauria</taxon>
        <taxon>Archosauria</taxon>
        <taxon>Crocodylia</taxon>
        <taxon>Longirostres</taxon>
        <taxon>Crocodylidae</taxon>
        <taxon>Crocodylus</taxon>
    </lineage>
</organism>
<dbReference type="PANTHER" id="PTHR45935">
    <property type="entry name" value="PROTEIN ZBED8-RELATED"/>
    <property type="match status" value="1"/>
</dbReference>
<dbReference type="GeneTree" id="ENSGT00960000189285"/>